<sequence>MTAGDYNSWQSVTSFTGIKETPGPAATEFPAFKPTPVEGYTPVVTVNGGAVKLVNGEVPAQSALNGKDLTKDINVNISYKLTNPDATITHTVNYVDADNTKVGSQEFTNKPETKNVVENIQAPKGWIFVGADGKPAGNIGTVIINFGVKDSSQNIPVTHNIVKSYEYKDVTETINITAPEGGDFVDNQTKEHKSSEIIPVKLQVARLVTTDEFTGEVTPAGDWKANTVDDSTKQLLTEFSERSLPTFKGYTPQTDKGTITDGKLSSFPLIKNGQPVQDFTVKITYKSNNPDYGK</sequence>
<dbReference type="HOGENOM" id="CLU_945900_0_0_9"/>
<dbReference type="AlphaFoldDB" id="U6FCE1"/>
<reference evidence="1" key="1">
    <citation type="submission" date="2013-09" db="EMBL/GenBank/DDBJ databases">
        <title>Draft Genome Sequence of five Lactobacillus helveticus strains CIRM-BIA 101T, 103, 104, 951 and 953 isolated from milk product.</title>
        <authorList>
            <person name="Valence F."/>
            <person name="Chuat V."/>
            <person name="Ma L."/>
            <person name="Creno S."/>
            <person name="Falentin H."/>
            <person name="Lortal S."/>
            <person name="Bizet C."/>
            <person name="Clermont D."/>
            <person name="Loux V."/>
            <person name="Bouchier C."/>
            <person name="Cousin S."/>
        </authorList>
    </citation>
    <scope>NUCLEOTIDE SEQUENCE [LARGE SCALE GENOMIC DNA]</scope>
    <source>
        <strain evidence="1">CIRM-BIA 104</strain>
    </source>
</reference>
<accession>U6FCE1</accession>
<dbReference type="Proteomes" id="UP000017247">
    <property type="component" value="Unassembled WGS sequence"/>
</dbReference>
<protein>
    <submittedName>
        <fullName evidence="1">Uncharacterized protein</fullName>
    </submittedName>
</protein>
<proteinExistence type="predicted"/>
<gene>
    <name evidence="1" type="ORF">LHCIRMBIA104_00944</name>
</gene>
<dbReference type="Gene3D" id="2.60.40.4300">
    <property type="match status" value="1"/>
</dbReference>
<dbReference type="EMBL" id="CBUL010000067">
    <property type="protein sequence ID" value="CDI60221.1"/>
    <property type="molecule type" value="Genomic_DNA"/>
</dbReference>
<dbReference type="RefSeq" id="WP_003626639.1">
    <property type="nucleotide sequence ID" value="NZ_HG531035.1"/>
</dbReference>
<organism evidence="1">
    <name type="scientific">Lactobacillus helveticus CIRM-BIA 104</name>
    <dbReference type="NCBI Taxonomy" id="1226333"/>
    <lineage>
        <taxon>Bacteria</taxon>
        <taxon>Bacillati</taxon>
        <taxon>Bacillota</taxon>
        <taxon>Bacilli</taxon>
        <taxon>Lactobacillales</taxon>
        <taxon>Lactobacillaceae</taxon>
        <taxon>Lactobacillus</taxon>
    </lineage>
</organism>
<name>U6FCE1_LACHE</name>
<evidence type="ECO:0000313" key="1">
    <source>
        <dbReference type="EMBL" id="CDI60221.1"/>
    </source>
</evidence>
<comment type="caution">
    <text evidence="1">The sequence shown here is derived from an EMBL/GenBank/DDBJ whole genome shotgun (WGS) entry which is preliminary data.</text>
</comment>